<reference evidence="2 3" key="1">
    <citation type="submission" date="2018-04" db="EMBL/GenBank/DDBJ databases">
        <title>Genomic Encyclopedia of Archaeal and Bacterial Type Strains, Phase II (KMG-II): from individual species to whole genera.</title>
        <authorList>
            <person name="Goeker M."/>
        </authorList>
    </citation>
    <scope>NUCLEOTIDE SEQUENCE [LARGE SCALE GENOMIC DNA]</scope>
    <source>
        <strain evidence="2 3">DSM 100977</strain>
    </source>
</reference>
<dbReference type="Pfam" id="PF04991">
    <property type="entry name" value="LicD"/>
    <property type="match status" value="1"/>
</dbReference>
<evidence type="ECO:0000313" key="2">
    <source>
        <dbReference type="EMBL" id="PTX57249.1"/>
    </source>
</evidence>
<dbReference type="RefSeq" id="WP_107845366.1">
    <property type="nucleotide sequence ID" value="NZ_QBKS01000001.1"/>
</dbReference>
<dbReference type="AlphaFoldDB" id="A0A2T6BMG4"/>
<dbReference type="EMBL" id="QBKS01000001">
    <property type="protein sequence ID" value="PTX57249.1"/>
    <property type="molecule type" value="Genomic_DNA"/>
</dbReference>
<gene>
    <name evidence="2" type="ORF">C8N43_1915</name>
</gene>
<dbReference type="InterPro" id="IPR052942">
    <property type="entry name" value="LPS_cholinephosphotransferase"/>
</dbReference>
<comment type="caution">
    <text evidence="2">The sequence shown here is derived from an EMBL/GenBank/DDBJ whole genome shotgun (WGS) entry which is preliminary data.</text>
</comment>
<dbReference type="PANTHER" id="PTHR43404">
    <property type="entry name" value="LIPOPOLYSACCHARIDE CHOLINEPHOSPHOTRANSFERASE LICD"/>
    <property type="match status" value="1"/>
</dbReference>
<dbReference type="OrthoDB" id="7858913at2"/>
<organism evidence="2 3">
    <name type="scientific">Litoreibacter ponti</name>
    <dbReference type="NCBI Taxonomy" id="1510457"/>
    <lineage>
        <taxon>Bacteria</taxon>
        <taxon>Pseudomonadati</taxon>
        <taxon>Pseudomonadota</taxon>
        <taxon>Alphaproteobacteria</taxon>
        <taxon>Rhodobacterales</taxon>
        <taxon>Roseobacteraceae</taxon>
        <taxon>Litoreibacter</taxon>
    </lineage>
</organism>
<feature type="domain" description="LicD/FKTN/FKRP nucleotidyltransferase" evidence="1">
    <location>
        <begin position="132"/>
        <end position="164"/>
    </location>
</feature>
<protein>
    <submittedName>
        <fullName evidence="2">LicD family protein</fullName>
    </submittedName>
</protein>
<evidence type="ECO:0000259" key="1">
    <source>
        <dbReference type="Pfam" id="PF04991"/>
    </source>
</evidence>
<dbReference type="Proteomes" id="UP000243978">
    <property type="component" value="Unassembled WGS sequence"/>
</dbReference>
<dbReference type="InterPro" id="IPR007074">
    <property type="entry name" value="LicD/FKTN/FKRP_NTP_transf"/>
</dbReference>
<evidence type="ECO:0000313" key="3">
    <source>
        <dbReference type="Proteomes" id="UP000243978"/>
    </source>
</evidence>
<accession>A0A2T6BMG4</accession>
<dbReference type="PANTHER" id="PTHR43404:SF1">
    <property type="entry name" value="MNN4P"/>
    <property type="match status" value="1"/>
</dbReference>
<keyword evidence="3" id="KW-1185">Reference proteome</keyword>
<proteinExistence type="predicted"/>
<name>A0A2T6BMG4_9RHOB</name>
<sequence>MDEQAIIELYVQDARAALNDKYVDLKPRKRLMVMDEMSSETKDTLPYREAFVLNSILGKCRPAAANRQMARLRDAHHKQGTYDEYLALEAMLADNLHGVSFGNHGFRTRNLSDADPQKLYDGIQKIVTLLKKLGYDSFINSGTLLGMIRDKGPIAYDDDIDLAVILQARTDEDAAEEFKVLLGMLLAEGIDCHLAESKNVIIKMPYIEGFNVDIFPAYGTFRRYNIFPYSRKQLTYNDVWPLKDCPISGAPLPANPERLLEENYGKDWRTPNPRFAFPWVAQKEKFAVLIEECAKE</sequence>
<dbReference type="GO" id="GO:0009100">
    <property type="term" value="P:glycoprotein metabolic process"/>
    <property type="evidence" value="ECO:0007669"/>
    <property type="project" value="UniProtKB-ARBA"/>
</dbReference>